<proteinExistence type="predicted"/>
<protein>
    <submittedName>
        <fullName evidence="2">Uncharacterized protein</fullName>
    </submittedName>
</protein>
<sequence length="79" mass="8671">MNGGGFSEEEFSQKDVEISPNALEDDEPFHGFKVNDDPMIDIGERQAHQGATGTESDTLVERGPGRSKLMHTGRRGRPT</sequence>
<name>A0A7R9G1F0_TIMSH</name>
<feature type="compositionally biased region" description="Basic residues" evidence="1">
    <location>
        <begin position="68"/>
        <end position="79"/>
    </location>
</feature>
<dbReference type="EMBL" id="OC003535">
    <property type="protein sequence ID" value="CAD7263424.1"/>
    <property type="molecule type" value="Genomic_DNA"/>
</dbReference>
<dbReference type="AlphaFoldDB" id="A0A7R9G1F0"/>
<feature type="region of interest" description="Disordered" evidence="1">
    <location>
        <begin position="1"/>
        <end position="79"/>
    </location>
</feature>
<gene>
    <name evidence="2" type="ORF">TSIB3V08_LOCUS7502</name>
</gene>
<organism evidence="2">
    <name type="scientific">Timema shepardi</name>
    <name type="common">Walking stick</name>
    <dbReference type="NCBI Taxonomy" id="629360"/>
    <lineage>
        <taxon>Eukaryota</taxon>
        <taxon>Metazoa</taxon>
        <taxon>Ecdysozoa</taxon>
        <taxon>Arthropoda</taxon>
        <taxon>Hexapoda</taxon>
        <taxon>Insecta</taxon>
        <taxon>Pterygota</taxon>
        <taxon>Neoptera</taxon>
        <taxon>Polyneoptera</taxon>
        <taxon>Phasmatodea</taxon>
        <taxon>Timematodea</taxon>
        <taxon>Timematoidea</taxon>
        <taxon>Timematidae</taxon>
        <taxon>Timema</taxon>
    </lineage>
</organism>
<reference evidence="2" key="1">
    <citation type="submission" date="2020-11" db="EMBL/GenBank/DDBJ databases">
        <authorList>
            <person name="Tran Van P."/>
        </authorList>
    </citation>
    <scope>NUCLEOTIDE SEQUENCE</scope>
</reference>
<accession>A0A7R9G1F0</accession>
<evidence type="ECO:0000313" key="2">
    <source>
        <dbReference type="EMBL" id="CAD7263424.1"/>
    </source>
</evidence>
<feature type="compositionally biased region" description="Basic and acidic residues" evidence="1">
    <location>
        <begin position="28"/>
        <end position="47"/>
    </location>
</feature>
<evidence type="ECO:0000256" key="1">
    <source>
        <dbReference type="SAM" id="MobiDB-lite"/>
    </source>
</evidence>